<evidence type="ECO:0000256" key="5">
    <source>
        <dbReference type="ARBA" id="ARBA00022725"/>
    </source>
</evidence>
<dbReference type="EMBL" id="QDEB01107123">
    <property type="protein sequence ID" value="RZB89854.1"/>
    <property type="molecule type" value="Genomic_DNA"/>
</dbReference>
<proteinExistence type="predicted"/>
<comment type="subcellular location">
    <subcellularLocation>
        <location evidence="1">Cell membrane</location>
        <topology evidence="1">Multi-pass membrane protein</topology>
    </subcellularLocation>
</comment>
<dbReference type="PANTHER" id="PTHR21137">
    <property type="entry name" value="ODORANT RECEPTOR"/>
    <property type="match status" value="1"/>
</dbReference>
<dbReference type="InterPro" id="IPR004117">
    <property type="entry name" value="7tm6_olfct_rcpt"/>
</dbReference>
<keyword evidence="6 10" id="KW-1133">Transmembrane helix</keyword>
<dbReference type="GO" id="GO:0005549">
    <property type="term" value="F:odorant binding"/>
    <property type="evidence" value="ECO:0007669"/>
    <property type="project" value="InterPro"/>
</dbReference>
<keyword evidence="12" id="KW-1185">Reference proteome</keyword>
<feature type="transmembrane region" description="Helical" evidence="10">
    <location>
        <begin position="236"/>
        <end position="257"/>
    </location>
</feature>
<gene>
    <name evidence="11" type="ORF">BDFB_010063</name>
</gene>
<comment type="caution">
    <text evidence="11">The sequence shown here is derived from an EMBL/GenBank/DDBJ whole genome shotgun (WGS) entry which is preliminary data.</text>
</comment>
<keyword evidence="5" id="KW-0552">Olfaction</keyword>
<evidence type="ECO:0000256" key="3">
    <source>
        <dbReference type="ARBA" id="ARBA00022606"/>
    </source>
</evidence>
<keyword evidence="9" id="KW-0807">Transducer</keyword>
<feature type="transmembrane region" description="Helical" evidence="10">
    <location>
        <begin position="159"/>
        <end position="183"/>
    </location>
</feature>
<evidence type="ECO:0000256" key="7">
    <source>
        <dbReference type="ARBA" id="ARBA00023136"/>
    </source>
</evidence>
<evidence type="ECO:0000313" key="12">
    <source>
        <dbReference type="Proteomes" id="UP000292052"/>
    </source>
</evidence>
<dbReference type="Proteomes" id="UP000292052">
    <property type="component" value="Unassembled WGS sequence"/>
</dbReference>
<keyword evidence="3" id="KW-0716">Sensory transduction</keyword>
<evidence type="ECO:0000256" key="4">
    <source>
        <dbReference type="ARBA" id="ARBA00022692"/>
    </source>
</evidence>
<keyword evidence="4 10" id="KW-0812">Transmembrane</keyword>
<keyword evidence="2" id="KW-1003">Cell membrane</keyword>
<dbReference type="OrthoDB" id="6596205at2759"/>
<evidence type="ECO:0000313" key="11">
    <source>
        <dbReference type="EMBL" id="RZB89854.1"/>
    </source>
</evidence>
<evidence type="ECO:0000256" key="1">
    <source>
        <dbReference type="ARBA" id="ARBA00004651"/>
    </source>
</evidence>
<dbReference type="Pfam" id="PF02949">
    <property type="entry name" value="7tm_6"/>
    <property type="match status" value="1"/>
</dbReference>
<organism evidence="11 12">
    <name type="scientific">Asbolus verrucosus</name>
    <name type="common">Desert ironclad beetle</name>
    <dbReference type="NCBI Taxonomy" id="1661398"/>
    <lineage>
        <taxon>Eukaryota</taxon>
        <taxon>Metazoa</taxon>
        <taxon>Ecdysozoa</taxon>
        <taxon>Arthropoda</taxon>
        <taxon>Hexapoda</taxon>
        <taxon>Insecta</taxon>
        <taxon>Pterygota</taxon>
        <taxon>Neoptera</taxon>
        <taxon>Endopterygota</taxon>
        <taxon>Coleoptera</taxon>
        <taxon>Polyphaga</taxon>
        <taxon>Cucujiformia</taxon>
        <taxon>Tenebrionidae</taxon>
        <taxon>Pimeliinae</taxon>
        <taxon>Asbolus</taxon>
    </lineage>
</organism>
<evidence type="ECO:0000256" key="9">
    <source>
        <dbReference type="ARBA" id="ARBA00023224"/>
    </source>
</evidence>
<dbReference type="GO" id="GO:0007165">
    <property type="term" value="P:signal transduction"/>
    <property type="evidence" value="ECO:0007669"/>
    <property type="project" value="UniProtKB-KW"/>
</dbReference>
<feature type="transmembrane region" description="Helical" evidence="10">
    <location>
        <begin position="49"/>
        <end position="70"/>
    </location>
</feature>
<dbReference type="GO" id="GO:0004984">
    <property type="term" value="F:olfactory receptor activity"/>
    <property type="evidence" value="ECO:0007669"/>
    <property type="project" value="InterPro"/>
</dbReference>
<name>A0A482VF96_ASBVE</name>
<reference evidence="11 12" key="1">
    <citation type="submission" date="2017-03" db="EMBL/GenBank/DDBJ databases">
        <title>Genome of the blue death feigning beetle - Asbolus verrucosus.</title>
        <authorList>
            <person name="Rider S.D."/>
        </authorList>
    </citation>
    <scope>NUCLEOTIDE SEQUENCE [LARGE SCALE GENOMIC DNA]</scope>
    <source>
        <strain evidence="11">Butters</strain>
        <tissue evidence="11">Head and leg muscle</tissue>
    </source>
</reference>
<protein>
    <submittedName>
        <fullName evidence="11">Odorant receptor 59a-like</fullName>
    </submittedName>
</protein>
<evidence type="ECO:0000256" key="2">
    <source>
        <dbReference type="ARBA" id="ARBA00022475"/>
    </source>
</evidence>
<feature type="transmembrane region" description="Helical" evidence="10">
    <location>
        <begin position="269"/>
        <end position="289"/>
    </location>
</feature>
<evidence type="ECO:0000256" key="10">
    <source>
        <dbReference type="SAM" id="Phobius"/>
    </source>
</evidence>
<feature type="transmembrane region" description="Helical" evidence="10">
    <location>
        <begin position="110"/>
        <end position="130"/>
    </location>
</feature>
<accession>A0A482VF96</accession>
<feature type="non-terminal residue" evidence="11">
    <location>
        <position position="354"/>
    </location>
</feature>
<keyword evidence="7 10" id="KW-0472">Membrane</keyword>
<dbReference type="AlphaFoldDB" id="A0A482VF96"/>
<evidence type="ECO:0000256" key="8">
    <source>
        <dbReference type="ARBA" id="ARBA00023170"/>
    </source>
</evidence>
<sequence>MEKYDWKLTISTNILKLKFVGLWPEVFVCGHNFFQAANLMFNDNDLQTVTATSFITLSTLIAILKTYYLIQNMGILKELMVTLNSDLFQPRNLRQINQIKPSLKFWKINYVLYWSMASGAIFFWSTYPILDKSVEKYRLPFMAWYPYNTKISPYYEITYIYQILGIIFVATTALSIDTLIAALNMYIGAQFDILCDDIRHLYDVTNDTFHEINKKLIHSVKHHRKILEFAENSNNFYNWIVLGQFFISATSIGITMFQLTIVVPLSSQFFSLASFGSAIVVEIFMYCWFGNEVEIKSSNIPIAAFESNWIDASMEVKKNMIFFILRCQTPLKMSALNLFYLSLDTFMRDLPKSH</sequence>
<keyword evidence="8 11" id="KW-0675">Receptor</keyword>
<dbReference type="GO" id="GO:0005886">
    <property type="term" value="C:plasma membrane"/>
    <property type="evidence" value="ECO:0007669"/>
    <property type="project" value="UniProtKB-SubCell"/>
</dbReference>
<dbReference type="PANTHER" id="PTHR21137:SF35">
    <property type="entry name" value="ODORANT RECEPTOR 19A-RELATED"/>
    <property type="match status" value="1"/>
</dbReference>
<evidence type="ECO:0000256" key="6">
    <source>
        <dbReference type="ARBA" id="ARBA00022989"/>
    </source>
</evidence>